<dbReference type="SMART" id="SM00382">
    <property type="entry name" value="AAA"/>
    <property type="match status" value="1"/>
</dbReference>
<evidence type="ECO:0000313" key="5">
    <source>
        <dbReference type="EMBL" id="MBD5780706.1"/>
    </source>
</evidence>
<keyword evidence="3 5" id="KW-0067">ATP-binding</keyword>
<dbReference type="InterPro" id="IPR003959">
    <property type="entry name" value="ATPase_AAA_core"/>
</dbReference>
<dbReference type="AlphaFoldDB" id="A0A927IHY7"/>
<keyword evidence="6" id="KW-1185">Reference proteome</keyword>
<dbReference type="InterPro" id="IPR050221">
    <property type="entry name" value="26S_Proteasome_ATPase"/>
</dbReference>
<organism evidence="5 6">
    <name type="scientific">Pelagicoccus enzymogenes</name>
    <dbReference type="NCBI Taxonomy" id="2773457"/>
    <lineage>
        <taxon>Bacteria</taxon>
        <taxon>Pseudomonadati</taxon>
        <taxon>Verrucomicrobiota</taxon>
        <taxon>Opitutia</taxon>
        <taxon>Puniceicoccales</taxon>
        <taxon>Pelagicoccaceae</taxon>
        <taxon>Pelagicoccus</taxon>
    </lineage>
</organism>
<dbReference type="Pfam" id="PF00004">
    <property type="entry name" value="AAA"/>
    <property type="match status" value="1"/>
</dbReference>
<proteinExistence type="inferred from homology"/>
<evidence type="ECO:0000259" key="4">
    <source>
        <dbReference type="SMART" id="SM00382"/>
    </source>
</evidence>
<sequence length="437" mass="49053">MKDLRTAFSSLAKLIAARIRELESGAKPKPFGKLVPAKSFAGVRAALPGVLLTESEGVVFAAALATHLQPHLFDEAIAGALTKAADYPRIGGVRGKDSRLFLPTGETVMFLLGALEIDERLEVLSLFDEEHAFARKGVLRLEKPRGNESWASGRLELGEDVVDQIMGLPTRRPRLGPDFPAQRLSTKLDWDDLVLEKQTAAEVREIESWIRHGDTLLVDWELERFIKPGYRALFYGPSGTGKTLTASLLGKQTGRDVYRIDLSLVVSKYIGETEKNLSRIFAKAEDKNWILFFDEADALFGKRTGVKDSHDRYANQETSYLLQRVETFGGLVILASNLRTNIDEAFLRRFQSVIHFPKPNAEERQRIWSRMLPRQASLSERVNLTQLCQRHELTGANIANVLQYASLQSLERGDHVLEARDIELAIAREYEKEGRLG</sequence>
<dbReference type="PANTHER" id="PTHR23073">
    <property type="entry name" value="26S PROTEASOME REGULATORY SUBUNIT"/>
    <property type="match status" value="1"/>
</dbReference>
<comment type="similarity">
    <text evidence="1">Belongs to the AAA ATPase family.</text>
</comment>
<dbReference type="GO" id="GO:0016887">
    <property type="term" value="F:ATP hydrolysis activity"/>
    <property type="evidence" value="ECO:0007669"/>
    <property type="project" value="InterPro"/>
</dbReference>
<dbReference type="CDD" id="cd19481">
    <property type="entry name" value="RecA-like_protease"/>
    <property type="match status" value="1"/>
</dbReference>
<dbReference type="GO" id="GO:0005524">
    <property type="term" value="F:ATP binding"/>
    <property type="evidence" value="ECO:0007669"/>
    <property type="project" value="UniProtKB-KW"/>
</dbReference>
<dbReference type="RefSeq" id="WP_191617802.1">
    <property type="nucleotide sequence ID" value="NZ_JACYFG010000036.1"/>
</dbReference>
<dbReference type="Gene3D" id="3.40.50.300">
    <property type="entry name" value="P-loop containing nucleotide triphosphate hydrolases"/>
    <property type="match status" value="1"/>
</dbReference>
<evidence type="ECO:0000256" key="2">
    <source>
        <dbReference type="ARBA" id="ARBA00022741"/>
    </source>
</evidence>
<dbReference type="EMBL" id="JACYFG010000036">
    <property type="protein sequence ID" value="MBD5780706.1"/>
    <property type="molecule type" value="Genomic_DNA"/>
</dbReference>
<comment type="caution">
    <text evidence="5">The sequence shown here is derived from an EMBL/GenBank/DDBJ whole genome shotgun (WGS) entry which is preliminary data.</text>
</comment>
<keyword evidence="2" id="KW-0547">Nucleotide-binding</keyword>
<protein>
    <submittedName>
        <fullName evidence="5">ATP-binding protein</fullName>
    </submittedName>
</protein>
<dbReference type="Gene3D" id="1.10.8.60">
    <property type="match status" value="1"/>
</dbReference>
<dbReference type="InterPro" id="IPR027417">
    <property type="entry name" value="P-loop_NTPase"/>
</dbReference>
<feature type="domain" description="AAA+ ATPase" evidence="4">
    <location>
        <begin position="228"/>
        <end position="360"/>
    </location>
</feature>
<dbReference type="SUPFAM" id="SSF52540">
    <property type="entry name" value="P-loop containing nucleoside triphosphate hydrolases"/>
    <property type="match status" value="1"/>
</dbReference>
<gene>
    <name evidence="5" type="ORF">IEN85_14495</name>
</gene>
<evidence type="ECO:0000256" key="3">
    <source>
        <dbReference type="ARBA" id="ARBA00022840"/>
    </source>
</evidence>
<evidence type="ECO:0000256" key="1">
    <source>
        <dbReference type="ARBA" id="ARBA00006914"/>
    </source>
</evidence>
<dbReference type="Proteomes" id="UP000622317">
    <property type="component" value="Unassembled WGS sequence"/>
</dbReference>
<reference evidence="5" key="1">
    <citation type="submission" date="2020-09" db="EMBL/GenBank/DDBJ databases">
        <title>Pelagicoccus enzymogenes sp. nov. with an EPS production, isolated from marine sediment.</title>
        <authorList>
            <person name="Feng X."/>
        </authorList>
    </citation>
    <scope>NUCLEOTIDE SEQUENCE</scope>
    <source>
        <strain evidence="5">NFK12</strain>
    </source>
</reference>
<accession>A0A927IHY7</accession>
<dbReference type="InterPro" id="IPR003593">
    <property type="entry name" value="AAA+_ATPase"/>
</dbReference>
<name>A0A927IHY7_9BACT</name>
<evidence type="ECO:0000313" key="6">
    <source>
        <dbReference type="Proteomes" id="UP000622317"/>
    </source>
</evidence>